<name>F3Z3F1_DESAF</name>
<evidence type="ECO:0000256" key="1">
    <source>
        <dbReference type="SAM" id="Phobius"/>
    </source>
</evidence>
<dbReference type="STRING" id="690850.Desaf_3198"/>
<protein>
    <submittedName>
        <fullName evidence="3">Membrane protein-like protein</fullName>
    </submittedName>
</protein>
<dbReference type="eggNOG" id="COG1238">
    <property type="taxonomic scope" value="Bacteria"/>
</dbReference>
<dbReference type="Pfam" id="PF09335">
    <property type="entry name" value="VTT_dom"/>
    <property type="match status" value="1"/>
</dbReference>
<feature type="transmembrane region" description="Helical" evidence="1">
    <location>
        <begin position="40"/>
        <end position="65"/>
    </location>
</feature>
<evidence type="ECO:0000259" key="2">
    <source>
        <dbReference type="Pfam" id="PF09335"/>
    </source>
</evidence>
<feature type="transmembrane region" description="Helical" evidence="1">
    <location>
        <begin position="123"/>
        <end position="144"/>
    </location>
</feature>
<feature type="transmembrane region" description="Helical" evidence="1">
    <location>
        <begin position="86"/>
        <end position="103"/>
    </location>
</feature>
<dbReference type="InterPro" id="IPR051311">
    <property type="entry name" value="DedA_domain"/>
</dbReference>
<dbReference type="InterPro" id="IPR032816">
    <property type="entry name" value="VTT_dom"/>
</dbReference>
<keyword evidence="1" id="KW-0472">Membrane</keyword>
<keyword evidence="1" id="KW-1133">Transmembrane helix</keyword>
<dbReference type="Proteomes" id="UP000007844">
    <property type="component" value="Chromosome"/>
</dbReference>
<keyword evidence="1" id="KW-0812">Transmembrane</keyword>
<sequence length="147" mass="16437" precursor="true">MLAVPYSAMFVTAFLAATIFPAQSEILLVTLLLSGKHDMLMLLAVATAGNTLGSMVNWVLGRFFSEYRDRRWFPLKPKLFDRAVGWYQRYGVWSLLLSWAPFVGDPLTVVAGVLKTNLWRFTAIVLLAKAGRYLFVTAATLGWMGRG</sequence>
<keyword evidence="4" id="KW-1185">Reference proteome</keyword>
<dbReference type="AlphaFoldDB" id="F3Z3F1"/>
<gene>
    <name evidence="3" type="ORF">Desaf_3198</name>
</gene>
<reference evidence="3 4" key="1">
    <citation type="journal article" date="2011" name="J. Bacteriol.">
        <title>Genome sequence of the mercury-methylating and pleomorphic Desulfovibrio africanus Strain Walvis Bay.</title>
        <authorList>
            <person name="Brown S.D."/>
            <person name="Wall J.D."/>
            <person name="Kucken A.M."/>
            <person name="Gilmour C.C."/>
            <person name="Podar M."/>
            <person name="Brandt C.C."/>
            <person name="Teshima H."/>
            <person name="Detter J.C."/>
            <person name="Han C.S."/>
            <person name="Land M.L."/>
            <person name="Lucas S."/>
            <person name="Han J."/>
            <person name="Pennacchio L."/>
            <person name="Nolan M."/>
            <person name="Pitluck S."/>
            <person name="Woyke T."/>
            <person name="Goodwin L."/>
            <person name="Palumbo A.V."/>
            <person name="Elias D.A."/>
        </authorList>
    </citation>
    <scope>NUCLEOTIDE SEQUENCE [LARGE SCALE GENOMIC DNA]</scope>
    <source>
        <strain evidence="3 4">Walvis Bay</strain>
    </source>
</reference>
<accession>F3Z3F1</accession>
<proteinExistence type="predicted"/>
<dbReference type="EMBL" id="CP003221">
    <property type="protein sequence ID" value="EGJ51491.1"/>
    <property type="molecule type" value="Genomic_DNA"/>
</dbReference>
<evidence type="ECO:0000313" key="4">
    <source>
        <dbReference type="Proteomes" id="UP000007844"/>
    </source>
</evidence>
<dbReference type="PANTHER" id="PTHR42709">
    <property type="entry name" value="ALKALINE PHOSPHATASE LIKE PROTEIN"/>
    <property type="match status" value="1"/>
</dbReference>
<dbReference type="KEGG" id="daf:Desaf_3198"/>
<feature type="domain" description="VTT" evidence="2">
    <location>
        <begin position="24"/>
        <end position="138"/>
    </location>
</feature>
<dbReference type="PANTHER" id="PTHR42709:SF4">
    <property type="entry name" value="INNER MEMBRANE PROTEIN YQAA"/>
    <property type="match status" value="1"/>
</dbReference>
<dbReference type="RefSeq" id="WP_014261125.1">
    <property type="nucleotide sequence ID" value="NC_016629.1"/>
</dbReference>
<dbReference type="HOGENOM" id="CLU_125997_0_0_7"/>
<evidence type="ECO:0000313" key="3">
    <source>
        <dbReference type="EMBL" id="EGJ51491.1"/>
    </source>
</evidence>
<organism evidence="3 4">
    <name type="scientific">Desulfocurvibacter africanus subsp. africanus str. Walvis Bay</name>
    <dbReference type="NCBI Taxonomy" id="690850"/>
    <lineage>
        <taxon>Bacteria</taxon>
        <taxon>Pseudomonadati</taxon>
        <taxon>Thermodesulfobacteriota</taxon>
        <taxon>Desulfovibrionia</taxon>
        <taxon>Desulfovibrionales</taxon>
        <taxon>Desulfovibrionaceae</taxon>
        <taxon>Desulfocurvibacter</taxon>
    </lineage>
</organism>